<dbReference type="GO" id="GO:0030682">
    <property type="term" value="P:symbiont-mediated perturbation of host defenses"/>
    <property type="evidence" value="ECO:0007669"/>
    <property type="project" value="InterPro"/>
</dbReference>
<sequence length="184" mass="21123">MKMIIAVIFLGILMHAFAKSCELMPAVKNFDSERYFKNPHMYVTHSKNGPKEKVCQEHEVIQKRPTFIKTFVLNVYNAGGKEHKILMDCINKPKNGKPGQFDVECEVRESGNKIQLETSVIATDYQNYAFLQSCSKADNTENILVFEGNEKNVYPAVNSVFKAKKWSSDEWFSRKNVNCDDVKK</sequence>
<comment type="similarity">
    <text evidence="4">Belongs to the calycin superfamily. Triabin family.</text>
</comment>
<accession>A0A069DNX1</accession>
<feature type="signal peptide" evidence="5">
    <location>
        <begin position="1"/>
        <end position="18"/>
    </location>
</feature>
<evidence type="ECO:0000256" key="4">
    <source>
        <dbReference type="ARBA" id="ARBA00034121"/>
    </source>
</evidence>
<organism evidence="6">
    <name type="scientific">Panstrongylus megistus</name>
    <dbReference type="NCBI Taxonomy" id="65343"/>
    <lineage>
        <taxon>Eukaryota</taxon>
        <taxon>Metazoa</taxon>
        <taxon>Ecdysozoa</taxon>
        <taxon>Arthropoda</taxon>
        <taxon>Hexapoda</taxon>
        <taxon>Insecta</taxon>
        <taxon>Pterygota</taxon>
        <taxon>Neoptera</taxon>
        <taxon>Paraneoptera</taxon>
        <taxon>Hemiptera</taxon>
        <taxon>Heteroptera</taxon>
        <taxon>Panheteroptera</taxon>
        <taxon>Cimicomorpha</taxon>
        <taxon>Reduviidae</taxon>
        <taxon>Triatominae</taxon>
        <taxon>Panstrongylus</taxon>
    </lineage>
</organism>
<dbReference type="InterPro" id="IPR005657">
    <property type="entry name" value="Triabi/Procalin"/>
</dbReference>
<dbReference type="SUPFAM" id="SSF50814">
    <property type="entry name" value="Lipocalins"/>
    <property type="match status" value="1"/>
</dbReference>
<evidence type="ECO:0000256" key="2">
    <source>
        <dbReference type="ARBA" id="ARBA00022525"/>
    </source>
</evidence>
<comment type="subcellular location">
    <subcellularLocation>
        <location evidence="1">Secreted</location>
    </subcellularLocation>
</comment>
<dbReference type="GO" id="GO:0005576">
    <property type="term" value="C:extracellular region"/>
    <property type="evidence" value="ECO:0007669"/>
    <property type="project" value="UniProtKB-SubCell"/>
</dbReference>
<evidence type="ECO:0000313" key="6">
    <source>
        <dbReference type="EMBL" id="JAC85768.1"/>
    </source>
</evidence>
<dbReference type="Gene3D" id="2.40.128.20">
    <property type="match status" value="1"/>
</dbReference>
<feature type="chain" id="PRO_5001660377" evidence="5">
    <location>
        <begin position="19"/>
        <end position="184"/>
    </location>
</feature>
<dbReference type="InterPro" id="IPR012674">
    <property type="entry name" value="Calycin"/>
</dbReference>
<name>A0A069DNX1_9HEMI</name>
<evidence type="ECO:0000256" key="5">
    <source>
        <dbReference type="SAM" id="SignalP"/>
    </source>
</evidence>
<protein>
    <submittedName>
        <fullName evidence="6">Putative triabin</fullName>
    </submittedName>
</protein>
<dbReference type="AlphaFoldDB" id="A0A069DNX1"/>
<dbReference type="CDD" id="cd19423">
    <property type="entry name" value="lipocalin_LTBP1-like"/>
    <property type="match status" value="1"/>
</dbReference>
<dbReference type="EMBL" id="GBGD01003121">
    <property type="protein sequence ID" value="JAC85768.1"/>
    <property type="molecule type" value="mRNA"/>
</dbReference>
<reference evidence="6" key="1">
    <citation type="journal article" date="2015" name="J. Med. Entomol.">
        <title>A Deep Insight Into the Sialotranscriptome of the Chagas Disease Vector, Panstrongylus megistus (Hemiptera: Heteroptera).</title>
        <authorList>
            <person name="Ribeiro J.M."/>
            <person name="Schwarz A."/>
            <person name="Francischetti I.M."/>
        </authorList>
    </citation>
    <scope>NUCLEOTIDE SEQUENCE</scope>
    <source>
        <tissue evidence="6">Salivary glands</tissue>
    </source>
</reference>
<evidence type="ECO:0000256" key="1">
    <source>
        <dbReference type="ARBA" id="ARBA00004613"/>
    </source>
</evidence>
<dbReference type="Pfam" id="PF03973">
    <property type="entry name" value="Triabin"/>
    <property type="match status" value="1"/>
</dbReference>
<keyword evidence="2" id="KW-0964">Secreted</keyword>
<proteinExistence type="evidence at transcript level"/>
<evidence type="ECO:0000256" key="3">
    <source>
        <dbReference type="ARBA" id="ARBA00022729"/>
    </source>
</evidence>
<keyword evidence="3 5" id="KW-0732">Signal</keyword>